<dbReference type="Pfam" id="PF01738">
    <property type="entry name" value="DLH"/>
    <property type="match status" value="1"/>
</dbReference>
<name>A0A1Y5TVR3_9PROT</name>
<accession>A0A1Y5TVR3</accession>
<dbReference type="OrthoDB" id="9771666at2"/>
<evidence type="ECO:0000313" key="3">
    <source>
        <dbReference type="Proteomes" id="UP000193200"/>
    </source>
</evidence>
<dbReference type="InterPro" id="IPR029058">
    <property type="entry name" value="AB_hydrolase_fold"/>
</dbReference>
<dbReference type="GO" id="GO:0008806">
    <property type="term" value="F:carboxymethylenebutenolidase activity"/>
    <property type="evidence" value="ECO:0007669"/>
    <property type="project" value="UniProtKB-EC"/>
</dbReference>
<keyword evidence="3" id="KW-1185">Reference proteome</keyword>
<dbReference type="InParanoid" id="A0A1Y5TVR3"/>
<dbReference type="InterPro" id="IPR051049">
    <property type="entry name" value="Dienelactone_hydrolase-like"/>
</dbReference>
<organism evidence="2 3">
    <name type="scientific">Oceanibacterium hippocampi</name>
    <dbReference type="NCBI Taxonomy" id="745714"/>
    <lineage>
        <taxon>Bacteria</taxon>
        <taxon>Pseudomonadati</taxon>
        <taxon>Pseudomonadota</taxon>
        <taxon>Alphaproteobacteria</taxon>
        <taxon>Sneathiellales</taxon>
        <taxon>Sneathiellaceae</taxon>
        <taxon>Oceanibacterium</taxon>
    </lineage>
</organism>
<dbReference type="PANTHER" id="PTHR46623:SF6">
    <property type="entry name" value="ALPHA_BETA-HYDROLASES SUPERFAMILY PROTEIN"/>
    <property type="match status" value="1"/>
</dbReference>
<feature type="domain" description="Dienelactone hydrolase" evidence="1">
    <location>
        <begin position="32"/>
        <end position="242"/>
    </location>
</feature>
<keyword evidence="2" id="KW-0378">Hydrolase</keyword>
<dbReference type="Proteomes" id="UP000193200">
    <property type="component" value="Unassembled WGS sequence"/>
</dbReference>
<proteinExistence type="predicted"/>
<dbReference type="AlphaFoldDB" id="A0A1Y5TVR3"/>
<protein>
    <submittedName>
        <fullName evidence="2">Carboxymethylenebutenolidase</fullName>
        <ecNumber evidence="2">3.1.1.45</ecNumber>
    </submittedName>
</protein>
<dbReference type="InterPro" id="IPR002925">
    <property type="entry name" value="Dienelactn_hydro"/>
</dbReference>
<dbReference type="EMBL" id="FWFR01000003">
    <property type="protein sequence ID" value="SLN74139.1"/>
    <property type="molecule type" value="Genomic_DNA"/>
</dbReference>
<dbReference type="RefSeq" id="WP_085885019.1">
    <property type="nucleotide sequence ID" value="NZ_FWFR01000003.1"/>
</dbReference>
<dbReference type="PANTHER" id="PTHR46623">
    <property type="entry name" value="CARBOXYMETHYLENEBUTENOLIDASE-RELATED"/>
    <property type="match status" value="1"/>
</dbReference>
<reference evidence="2 3" key="1">
    <citation type="submission" date="2017-03" db="EMBL/GenBank/DDBJ databases">
        <authorList>
            <person name="Afonso C.L."/>
            <person name="Miller P.J."/>
            <person name="Scott M.A."/>
            <person name="Spackman E."/>
            <person name="Goraichik I."/>
            <person name="Dimitrov K.M."/>
            <person name="Suarez D.L."/>
            <person name="Swayne D.E."/>
        </authorList>
    </citation>
    <scope>NUCLEOTIDE SEQUENCE [LARGE SCALE GENOMIC DNA]</scope>
    <source>
        <strain evidence="2 3">CECT 7691</strain>
    </source>
</reference>
<dbReference type="SUPFAM" id="SSF53474">
    <property type="entry name" value="alpha/beta-Hydrolases"/>
    <property type="match status" value="1"/>
</dbReference>
<evidence type="ECO:0000259" key="1">
    <source>
        <dbReference type="Pfam" id="PF01738"/>
    </source>
</evidence>
<gene>
    <name evidence="2" type="primary">clcD_3</name>
    <name evidence="2" type="ORF">OCH7691_03701</name>
</gene>
<dbReference type="Gene3D" id="3.40.50.1820">
    <property type="entry name" value="alpha/beta hydrolase"/>
    <property type="match status" value="1"/>
</dbReference>
<dbReference type="EC" id="3.1.1.45" evidence="2"/>
<sequence>MDQKTATKTTRHVASGKVDIACHFLPSRTQDTGASIIVMPTVHGINDYILDTAALLSDQGYDAWVIDIYSRAGGKPDLTTPDAIKDAVAGLSDPEIVNDIGAVATAIRDEKPGTDRRLGVLGFCIGGAHALIAAATIPKLDACVGFYGLVAYSELTDTKPKSPIDYVADLDTPFLYHVGDQDVWVPDHLRSAFKARLRESGKAHEIRVYDGAGHGFHEHHRPHYRPVAAMDAWSRTMVFLDWYLRRAPR</sequence>
<evidence type="ECO:0000313" key="2">
    <source>
        <dbReference type="EMBL" id="SLN74139.1"/>
    </source>
</evidence>